<feature type="compositionally biased region" description="Polar residues" evidence="1">
    <location>
        <begin position="15"/>
        <end position="26"/>
    </location>
</feature>
<protein>
    <submittedName>
        <fullName evidence="2">Uncharacterized protein</fullName>
    </submittedName>
</protein>
<name>A0A0L6UCC0_9BASI</name>
<dbReference type="STRING" id="27349.A0A0L6UCC0"/>
<keyword evidence="3" id="KW-1185">Reference proteome</keyword>
<dbReference type="VEuPathDB" id="FungiDB:VP01_746g6"/>
<organism evidence="2 3">
    <name type="scientific">Puccinia sorghi</name>
    <dbReference type="NCBI Taxonomy" id="27349"/>
    <lineage>
        <taxon>Eukaryota</taxon>
        <taxon>Fungi</taxon>
        <taxon>Dikarya</taxon>
        <taxon>Basidiomycota</taxon>
        <taxon>Pucciniomycotina</taxon>
        <taxon>Pucciniomycetes</taxon>
        <taxon>Pucciniales</taxon>
        <taxon>Pucciniaceae</taxon>
        <taxon>Puccinia</taxon>
    </lineage>
</organism>
<feature type="region of interest" description="Disordered" evidence="1">
    <location>
        <begin position="53"/>
        <end position="107"/>
    </location>
</feature>
<accession>A0A0L6UCC0</accession>
<evidence type="ECO:0000313" key="2">
    <source>
        <dbReference type="EMBL" id="KNZ46214.1"/>
    </source>
</evidence>
<reference evidence="2 3" key="1">
    <citation type="submission" date="2015-08" db="EMBL/GenBank/DDBJ databases">
        <title>Next Generation Sequencing and Analysis of the Genome of Puccinia sorghi L Schw, the Causal Agent of Maize Common Rust.</title>
        <authorList>
            <person name="Rochi L."/>
            <person name="Burguener G."/>
            <person name="Darino M."/>
            <person name="Turjanski A."/>
            <person name="Kreff E."/>
            <person name="Dieguez M.J."/>
            <person name="Sacco F."/>
        </authorList>
    </citation>
    <scope>NUCLEOTIDE SEQUENCE [LARGE SCALE GENOMIC DNA]</scope>
    <source>
        <strain evidence="2 3">RO10H11247</strain>
    </source>
</reference>
<gene>
    <name evidence="2" type="ORF">VP01_746g6</name>
</gene>
<sequence>MSSHCGSRSDVPSAESFTLVSPRGDSSATFHGPSWFVSRSSSSIFSTLNGHERLVISPPSPRNQQIHLNSQGKLFLRPTYDEQPSQSPAGKSFVVGSEAEDNRRQRG</sequence>
<dbReference type="EMBL" id="LAVV01012905">
    <property type="protein sequence ID" value="KNZ46214.1"/>
    <property type="molecule type" value="Genomic_DNA"/>
</dbReference>
<feature type="region of interest" description="Disordered" evidence="1">
    <location>
        <begin position="1"/>
        <end position="26"/>
    </location>
</feature>
<dbReference type="Proteomes" id="UP000037035">
    <property type="component" value="Unassembled WGS sequence"/>
</dbReference>
<evidence type="ECO:0000256" key="1">
    <source>
        <dbReference type="SAM" id="MobiDB-lite"/>
    </source>
</evidence>
<evidence type="ECO:0000313" key="3">
    <source>
        <dbReference type="Proteomes" id="UP000037035"/>
    </source>
</evidence>
<dbReference type="AlphaFoldDB" id="A0A0L6UCC0"/>
<proteinExistence type="predicted"/>
<comment type="caution">
    <text evidence="2">The sequence shown here is derived from an EMBL/GenBank/DDBJ whole genome shotgun (WGS) entry which is preliminary data.</text>
</comment>
<feature type="compositionally biased region" description="Polar residues" evidence="1">
    <location>
        <begin position="62"/>
        <end position="72"/>
    </location>
</feature>